<sequence>MKILSYNVCGLGAVEKRRELRRLISERRVDVLCIQESKMEVVEESLIRYLWGSDSFIKDNVDFFLANVYAPCESVGRVNLWNGFLQQHQQVAGCVLGDFNAVRSQEERRSLHVSAVANLPGIVVTNWGPRSLRMLKCWSDIPGYSDFLKDKRSSFHIRGWSGYILKEKLKLIKKELRFWHLNHTSNIDNKIQDAKKRLEDLDIIMEDRRLAEAEEAEFKTLPVDILTFSKLQASMNWQKSRINWLREGYANSKFFHGIMSSRKRGNSIASFTVDGSSIEGVAEVRQHVFDHFQNHFQKVQYSRPDISGLSFSTISELDREELTKPFLLEEIKSAIWDCDGFKSPGPDGVNLGFFKDFWEVLKIDLLNFFSEFHRQGILSKGLNSTFIALIPKVESPQRVVDFHPIALVSSIYKILSKVLANRLRNVIGNIISKSQSAFIKGRQILDGVLIANEIVDDAKCNKKDLLLFKVDFEKAYDSVDWDYLSDVMTKMNFPSVWRGWIMECVTSASAPVLVNGCPTDEFHFERTAPRGSSSPFLFLLAAEGLHVLMEAMVSNSVFTPYGIGLQNSVSISHLQFADDTLLIGEKSWANVRALKAVLLLFENISGLRVNFHKSMLCGININKSWLLEAASVMCYKYGQLRFLYLGLPIGGDPRKLNFWYPLIDRIRNKLSGWKCKNLYIGGRLILLKYVLSSIPVYYLSFFSAPSGKWVWRLLVEQDSLWSMVLKAKYGEEGGRVRFEEGVGSVWWRSLNRALFWKDPWLDDCSLARSFGRLFDLAENKLTTVHDMYEAGWGVGGEAWKWRRRLYAWEEDLVLECITRLSNVVLQVDARDAWVWKLHPSQSYSVKSTYLFFTAQNVTYNADYDRFIWLKPVPQKVNIFVWRLFLNRLPTKLNLHRRGVLDEQQLSCATSCGKLEDLDHLFFQCDVYGRLWSMISNWLGVTTAFPGSANLHSTHFCGLGGFSRGTNAMLIIIWVAVLFVIWKDRNSRIFKSGHDSLEAMAEKVKLHSFWWLKSYYILFDFDYSFWRLYPLSCCQAIM</sequence>
<dbReference type="PANTHER" id="PTHR33116:SF78">
    <property type="entry name" value="OS12G0587133 PROTEIN"/>
    <property type="match status" value="1"/>
</dbReference>
<keyword evidence="4" id="KW-1185">Reference proteome</keyword>
<dbReference type="EMBL" id="DF975319">
    <property type="protein sequence ID" value="GAU51648.1"/>
    <property type="molecule type" value="Genomic_DNA"/>
</dbReference>
<evidence type="ECO:0000259" key="2">
    <source>
        <dbReference type="PROSITE" id="PS50878"/>
    </source>
</evidence>
<dbReference type="OrthoDB" id="409048at2759"/>
<feature type="transmembrane region" description="Helical" evidence="1">
    <location>
        <begin position="964"/>
        <end position="981"/>
    </location>
</feature>
<dbReference type="PROSITE" id="PS50878">
    <property type="entry name" value="RT_POL"/>
    <property type="match status" value="1"/>
</dbReference>
<dbReference type="Pfam" id="PF00078">
    <property type="entry name" value="RVT_1"/>
    <property type="match status" value="1"/>
</dbReference>
<name>A0A2Z6P5F1_TRISU</name>
<dbReference type="CDD" id="cd01650">
    <property type="entry name" value="RT_nLTR_like"/>
    <property type="match status" value="1"/>
</dbReference>
<dbReference type="Proteomes" id="UP000242715">
    <property type="component" value="Unassembled WGS sequence"/>
</dbReference>
<proteinExistence type="predicted"/>
<dbReference type="InterPro" id="IPR000477">
    <property type="entry name" value="RT_dom"/>
</dbReference>
<dbReference type="InterPro" id="IPR043502">
    <property type="entry name" value="DNA/RNA_pol_sf"/>
</dbReference>
<keyword evidence="1" id="KW-0812">Transmembrane</keyword>
<dbReference type="InterPro" id="IPR036691">
    <property type="entry name" value="Endo/exonu/phosph_ase_sf"/>
</dbReference>
<evidence type="ECO:0000313" key="3">
    <source>
        <dbReference type="EMBL" id="GAU51648.1"/>
    </source>
</evidence>
<organism evidence="3 4">
    <name type="scientific">Trifolium subterraneum</name>
    <name type="common">Subterranean clover</name>
    <dbReference type="NCBI Taxonomy" id="3900"/>
    <lineage>
        <taxon>Eukaryota</taxon>
        <taxon>Viridiplantae</taxon>
        <taxon>Streptophyta</taxon>
        <taxon>Embryophyta</taxon>
        <taxon>Tracheophyta</taxon>
        <taxon>Spermatophyta</taxon>
        <taxon>Magnoliopsida</taxon>
        <taxon>eudicotyledons</taxon>
        <taxon>Gunneridae</taxon>
        <taxon>Pentapetalae</taxon>
        <taxon>rosids</taxon>
        <taxon>fabids</taxon>
        <taxon>Fabales</taxon>
        <taxon>Fabaceae</taxon>
        <taxon>Papilionoideae</taxon>
        <taxon>50 kb inversion clade</taxon>
        <taxon>NPAAA clade</taxon>
        <taxon>Hologalegina</taxon>
        <taxon>IRL clade</taxon>
        <taxon>Trifolieae</taxon>
        <taxon>Trifolium</taxon>
    </lineage>
</organism>
<dbReference type="Gene3D" id="3.60.10.10">
    <property type="entry name" value="Endonuclease/exonuclease/phosphatase"/>
    <property type="match status" value="1"/>
</dbReference>
<protein>
    <recommendedName>
        <fullName evidence="2">Reverse transcriptase domain-containing protein</fullName>
    </recommendedName>
</protein>
<gene>
    <name evidence="3" type="ORF">TSUD_414700</name>
</gene>
<dbReference type="SUPFAM" id="SSF56219">
    <property type="entry name" value="DNase I-like"/>
    <property type="match status" value="1"/>
</dbReference>
<feature type="domain" description="Reverse transcriptase" evidence="2">
    <location>
        <begin position="371"/>
        <end position="649"/>
    </location>
</feature>
<dbReference type="AlphaFoldDB" id="A0A2Z6P5F1"/>
<dbReference type="SUPFAM" id="SSF56672">
    <property type="entry name" value="DNA/RNA polymerases"/>
    <property type="match status" value="1"/>
</dbReference>
<keyword evidence="1" id="KW-0472">Membrane</keyword>
<dbReference type="Pfam" id="PF13966">
    <property type="entry name" value="zf-RVT"/>
    <property type="match status" value="1"/>
</dbReference>
<accession>A0A2Z6P5F1</accession>
<evidence type="ECO:0000313" key="4">
    <source>
        <dbReference type="Proteomes" id="UP000242715"/>
    </source>
</evidence>
<dbReference type="PANTHER" id="PTHR33116">
    <property type="entry name" value="REVERSE TRANSCRIPTASE ZINC-BINDING DOMAIN-CONTAINING PROTEIN-RELATED-RELATED"/>
    <property type="match status" value="1"/>
</dbReference>
<evidence type="ECO:0000256" key="1">
    <source>
        <dbReference type="SAM" id="Phobius"/>
    </source>
</evidence>
<reference evidence="4" key="1">
    <citation type="journal article" date="2017" name="Front. Plant Sci.">
        <title>Climate Clever Clovers: New Paradigm to Reduce the Environmental Footprint of Ruminants by Breeding Low Methanogenic Forages Utilizing Haplotype Variation.</title>
        <authorList>
            <person name="Kaur P."/>
            <person name="Appels R."/>
            <person name="Bayer P.E."/>
            <person name="Keeble-Gagnere G."/>
            <person name="Wang J."/>
            <person name="Hirakawa H."/>
            <person name="Shirasawa K."/>
            <person name="Vercoe P."/>
            <person name="Stefanova K."/>
            <person name="Durmic Z."/>
            <person name="Nichols P."/>
            <person name="Revell C."/>
            <person name="Isobe S.N."/>
            <person name="Edwards D."/>
            <person name="Erskine W."/>
        </authorList>
    </citation>
    <scope>NUCLEOTIDE SEQUENCE [LARGE SCALE GENOMIC DNA]</scope>
    <source>
        <strain evidence="4">cv. Daliak</strain>
    </source>
</reference>
<keyword evidence="1" id="KW-1133">Transmembrane helix</keyword>
<dbReference type="InterPro" id="IPR026960">
    <property type="entry name" value="RVT-Znf"/>
</dbReference>